<dbReference type="Proteomes" id="UP001162480">
    <property type="component" value="Chromosome 2"/>
</dbReference>
<dbReference type="AlphaFoldDB" id="A0AA36AMB3"/>
<proteinExistence type="predicted"/>
<evidence type="ECO:0000313" key="2">
    <source>
        <dbReference type="Proteomes" id="UP001162480"/>
    </source>
</evidence>
<dbReference type="EMBL" id="OX597815">
    <property type="protein sequence ID" value="CAI9717197.1"/>
    <property type="molecule type" value="Genomic_DNA"/>
</dbReference>
<reference evidence="1" key="1">
    <citation type="submission" date="2023-08" db="EMBL/GenBank/DDBJ databases">
        <authorList>
            <person name="Alioto T."/>
            <person name="Alioto T."/>
            <person name="Gomez Garrido J."/>
        </authorList>
    </citation>
    <scope>NUCLEOTIDE SEQUENCE</scope>
</reference>
<evidence type="ECO:0000313" key="1">
    <source>
        <dbReference type="EMBL" id="CAI9717197.1"/>
    </source>
</evidence>
<accession>A0AA36AMB3</accession>
<name>A0AA36AMB3_OCTVU</name>
<sequence length="100" mass="11492">MLQARRCDIVISDKVAYSATLVDRVDMEVRCGVLYVCEHLINEFICKIIVKLTNLPTKRVVLLRVNLKATFYEHLMRCKSSYGFILTNTEKYKIGLTCGT</sequence>
<gene>
    <name evidence="1" type="ORF">OCTVUL_1B010231</name>
</gene>
<organism evidence="1 2">
    <name type="scientific">Octopus vulgaris</name>
    <name type="common">Common octopus</name>
    <dbReference type="NCBI Taxonomy" id="6645"/>
    <lineage>
        <taxon>Eukaryota</taxon>
        <taxon>Metazoa</taxon>
        <taxon>Spiralia</taxon>
        <taxon>Lophotrochozoa</taxon>
        <taxon>Mollusca</taxon>
        <taxon>Cephalopoda</taxon>
        <taxon>Coleoidea</taxon>
        <taxon>Octopodiformes</taxon>
        <taxon>Octopoda</taxon>
        <taxon>Incirrata</taxon>
        <taxon>Octopodidae</taxon>
        <taxon>Octopus</taxon>
    </lineage>
</organism>
<protein>
    <submittedName>
        <fullName evidence="1">Uncharacterized protein</fullName>
    </submittedName>
</protein>
<keyword evidence="2" id="KW-1185">Reference proteome</keyword>